<reference evidence="1" key="1">
    <citation type="submission" date="2022-10" db="EMBL/GenBank/DDBJ databases">
        <title>Genome Sequence of Xylaria curta.</title>
        <authorList>
            <person name="Buettner E."/>
        </authorList>
    </citation>
    <scope>NUCLEOTIDE SEQUENCE</scope>
    <source>
        <strain evidence="1">Babe10</strain>
    </source>
</reference>
<gene>
    <name evidence="1" type="ORF">NUW58_g3576</name>
</gene>
<name>A0ACC1PBN8_9PEZI</name>
<evidence type="ECO:0000313" key="1">
    <source>
        <dbReference type="EMBL" id="KAJ2989231.1"/>
    </source>
</evidence>
<accession>A0ACC1PBN8</accession>
<protein>
    <submittedName>
        <fullName evidence="1">Uncharacterized protein</fullName>
    </submittedName>
</protein>
<keyword evidence="2" id="KW-1185">Reference proteome</keyword>
<organism evidence="1 2">
    <name type="scientific">Xylaria curta</name>
    <dbReference type="NCBI Taxonomy" id="42375"/>
    <lineage>
        <taxon>Eukaryota</taxon>
        <taxon>Fungi</taxon>
        <taxon>Dikarya</taxon>
        <taxon>Ascomycota</taxon>
        <taxon>Pezizomycotina</taxon>
        <taxon>Sordariomycetes</taxon>
        <taxon>Xylariomycetidae</taxon>
        <taxon>Xylariales</taxon>
        <taxon>Xylariaceae</taxon>
        <taxon>Xylaria</taxon>
    </lineage>
</organism>
<dbReference type="EMBL" id="JAPDGR010000552">
    <property type="protein sequence ID" value="KAJ2989231.1"/>
    <property type="molecule type" value="Genomic_DNA"/>
</dbReference>
<sequence>MGAFATRDILPGEIVLVDFTSIVITNGHIAKDCYQIAERYEELEEEEKQEWRNLAGFPWNSRANHYRTIYNLPRPDGLVLPENGEFYTLLNLQFDCNTFAISDAKSALFLKASRFNHSCDPNVWYENSEVEGRWVGRANRHIKQGQELFISYLPNHNPLDGRQKEASNWGFICDCDKCLEMPDEYTASLQEARDIANGIEPDRGWVPPSHGNTVAAMEDQLRRRVTLLREAYDKMWGAKMDDAYGKELVFA</sequence>
<proteinExistence type="predicted"/>
<evidence type="ECO:0000313" key="2">
    <source>
        <dbReference type="Proteomes" id="UP001143856"/>
    </source>
</evidence>
<dbReference type="Proteomes" id="UP001143856">
    <property type="component" value="Unassembled WGS sequence"/>
</dbReference>
<comment type="caution">
    <text evidence="1">The sequence shown here is derived from an EMBL/GenBank/DDBJ whole genome shotgun (WGS) entry which is preliminary data.</text>
</comment>